<dbReference type="CDD" id="cd20071">
    <property type="entry name" value="SET_SMYD"/>
    <property type="match status" value="1"/>
</dbReference>
<proteinExistence type="predicted"/>
<name>A0A7S2CI73_9EUKA</name>
<gene>
    <name evidence="2" type="ORF">CBRE1094_LOCUS9168</name>
</gene>
<dbReference type="PROSITE" id="PS50280">
    <property type="entry name" value="SET"/>
    <property type="match status" value="1"/>
</dbReference>
<accession>A0A7S2CI73</accession>
<dbReference type="Pfam" id="PF00856">
    <property type="entry name" value="SET"/>
    <property type="match status" value="1"/>
</dbReference>
<dbReference type="PANTHER" id="PTHR46455:SF4">
    <property type="entry name" value="GH11294P"/>
    <property type="match status" value="1"/>
</dbReference>
<sequence>MPPTKDAQPTWFDGHPLGGPLFLLGVQTFSLLIIVCGSRDTSDLATTEAAGLVLRRISGSSSWSFSSSSSQTDHPTWERVVCAAFGGYDVVAKRAIRIGEVIITERPLLEATSPDQREPGWAEDCLRAFCNASKAVRAECLAMHAGGGGSAEESGGTTEEMEGMVASAVQEVGLCANKQWRRKNMHIDDNTLQRVCMVFNLNSYEFGSDLSHSALFKLGCMLNHSCDSNVRYTATKQRGHGCFIARRDISMGESLCTNYIGEYATIMSTPARRDVLMSSKLFKCLCARCTDHTDLHRHVPCPGCHPRDGSERELAPLVAYGHGTVHYARPSSAEAGALWLCSHCTSPGTNGLEAGRRWRVEQVIPGPGSMGGVSGRAWERLIEKHVLHLDTRAVAEFVRGNGLSLHEEVAVWYEQVARSLGSRHWTTRRLYQILDGARQQAAETHA</sequence>
<reference evidence="2" key="1">
    <citation type="submission" date="2021-01" db="EMBL/GenBank/DDBJ databases">
        <authorList>
            <person name="Corre E."/>
            <person name="Pelletier E."/>
            <person name="Niang G."/>
            <person name="Scheremetjew M."/>
            <person name="Finn R."/>
            <person name="Kale V."/>
            <person name="Holt S."/>
            <person name="Cochrane G."/>
            <person name="Meng A."/>
            <person name="Brown T."/>
            <person name="Cohen L."/>
        </authorList>
    </citation>
    <scope>NUCLEOTIDE SEQUENCE</scope>
    <source>
        <strain evidence="2">UTEX LB 985</strain>
    </source>
</reference>
<feature type="domain" description="SET" evidence="1">
    <location>
        <begin position="63"/>
        <end position="260"/>
    </location>
</feature>
<evidence type="ECO:0000259" key="1">
    <source>
        <dbReference type="PROSITE" id="PS50280"/>
    </source>
</evidence>
<dbReference type="AlphaFoldDB" id="A0A7S2CI73"/>
<dbReference type="SUPFAM" id="SSF82199">
    <property type="entry name" value="SET domain"/>
    <property type="match status" value="1"/>
</dbReference>
<dbReference type="EMBL" id="HBGU01016907">
    <property type="protein sequence ID" value="CAD9426702.1"/>
    <property type="molecule type" value="Transcribed_RNA"/>
</dbReference>
<evidence type="ECO:0000313" key="2">
    <source>
        <dbReference type="EMBL" id="CAD9426702.1"/>
    </source>
</evidence>
<dbReference type="InterPro" id="IPR053010">
    <property type="entry name" value="SET_SmydA-8"/>
</dbReference>
<dbReference type="Gene3D" id="2.170.270.10">
    <property type="entry name" value="SET domain"/>
    <property type="match status" value="1"/>
</dbReference>
<protein>
    <recommendedName>
        <fullName evidence="1">SET domain-containing protein</fullName>
    </recommendedName>
</protein>
<organism evidence="2">
    <name type="scientific">Haptolina brevifila</name>
    <dbReference type="NCBI Taxonomy" id="156173"/>
    <lineage>
        <taxon>Eukaryota</taxon>
        <taxon>Haptista</taxon>
        <taxon>Haptophyta</taxon>
        <taxon>Prymnesiophyceae</taxon>
        <taxon>Prymnesiales</taxon>
        <taxon>Prymnesiaceae</taxon>
        <taxon>Haptolina</taxon>
    </lineage>
</organism>
<dbReference type="InterPro" id="IPR001214">
    <property type="entry name" value="SET_dom"/>
</dbReference>
<dbReference type="InterPro" id="IPR046341">
    <property type="entry name" value="SET_dom_sf"/>
</dbReference>
<dbReference type="PANTHER" id="PTHR46455">
    <property type="entry name" value="SET AND MYND DOMAIN CONTAINING, ARTHROPOD-SPECIFIC, MEMBER 4, ISOFORM A"/>
    <property type="match status" value="1"/>
</dbReference>